<dbReference type="PANTHER" id="PTHR11219:SF7">
    <property type="entry name" value="TENEURIN-1"/>
    <property type="match status" value="1"/>
</dbReference>
<dbReference type="Pfam" id="PF25024">
    <property type="entry name" value="EGF_TEN"/>
    <property type="match status" value="1"/>
</dbReference>
<dbReference type="Gene3D" id="2.180.10.10">
    <property type="entry name" value="RHS repeat-associated core"/>
    <property type="match status" value="1"/>
</dbReference>
<dbReference type="Pfam" id="PF25021">
    <property type="entry name" value="TEN_NHL"/>
    <property type="match status" value="1"/>
</dbReference>
<dbReference type="PROSITE" id="PS50026">
    <property type="entry name" value="EGF_3"/>
    <property type="match status" value="3"/>
</dbReference>
<evidence type="ECO:0000256" key="1">
    <source>
        <dbReference type="ARBA" id="ARBA00004123"/>
    </source>
</evidence>
<feature type="disulfide bond" evidence="15">
    <location>
        <begin position="779"/>
        <end position="789"/>
    </location>
</feature>
<evidence type="ECO:0000256" key="4">
    <source>
        <dbReference type="ARBA" id="ARBA00009385"/>
    </source>
</evidence>
<evidence type="ECO:0000259" key="19">
    <source>
        <dbReference type="PROSITE" id="PS51361"/>
    </source>
</evidence>
<evidence type="ECO:0000256" key="5">
    <source>
        <dbReference type="ARBA" id="ARBA00022475"/>
    </source>
</evidence>
<dbReference type="InterPro" id="IPR011042">
    <property type="entry name" value="6-blade_b-propeller_TolB-like"/>
</dbReference>
<dbReference type="OrthoDB" id="442731at2759"/>
<dbReference type="NCBIfam" id="TIGR01643">
    <property type="entry name" value="YD_repeat_2x"/>
    <property type="match status" value="2"/>
</dbReference>
<reference evidence="20" key="2">
    <citation type="submission" date="2025-09" db="UniProtKB">
        <authorList>
            <consortium name="Ensembl"/>
        </authorList>
    </citation>
    <scope>IDENTIFICATION</scope>
</reference>
<feature type="disulfide bond" evidence="15">
    <location>
        <begin position="800"/>
        <end position="809"/>
    </location>
</feature>
<feature type="compositionally biased region" description="Polar residues" evidence="16">
    <location>
        <begin position="201"/>
        <end position="237"/>
    </location>
</feature>
<evidence type="ECO:0000256" key="11">
    <source>
        <dbReference type="ARBA" id="ARBA00023136"/>
    </source>
</evidence>
<gene>
    <name evidence="20" type="primary">TENM1</name>
</gene>
<evidence type="ECO:0000256" key="15">
    <source>
        <dbReference type="PROSITE-ProRule" id="PRU00076"/>
    </source>
</evidence>
<dbReference type="Pfam" id="PF23538">
    <property type="entry name" value="Teneurin_ABD"/>
    <property type="match status" value="1"/>
</dbReference>
<evidence type="ECO:0000256" key="7">
    <source>
        <dbReference type="ARBA" id="ARBA00022536"/>
    </source>
</evidence>
<feature type="domain" description="EGF-like" evidence="18">
    <location>
        <begin position="606"/>
        <end position="638"/>
    </location>
</feature>
<dbReference type="FunFam" id="2.120.10.30:FF:000005">
    <property type="entry name" value="Teneurin transmembrane protein 4"/>
    <property type="match status" value="1"/>
</dbReference>
<keyword evidence="21" id="KW-1185">Reference proteome</keyword>
<dbReference type="Pfam" id="PF06484">
    <property type="entry name" value="Ten_N"/>
    <property type="match status" value="2"/>
</dbReference>
<keyword evidence="11 17" id="KW-0472">Membrane</keyword>
<dbReference type="Proteomes" id="UP000694569">
    <property type="component" value="Unplaced"/>
</dbReference>
<feature type="region of interest" description="Disordered" evidence="16">
    <location>
        <begin position="1"/>
        <end position="47"/>
    </location>
</feature>
<keyword evidence="9" id="KW-0677">Repeat</keyword>
<dbReference type="InterPro" id="IPR006530">
    <property type="entry name" value="YD"/>
</dbReference>
<dbReference type="PANTHER" id="PTHR11219">
    <property type="entry name" value="TENEURIN AND N-ACETYLGLUCOSAMINE-1-PHOSPHODIESTER ALPHA-N-ACETYLGLUCOSAMINIDASE"/>
    <property type="match status" value="1"/>
</dbReference>
<sequence>MEQMDSKPYQPLSKVKHEMDLAYTSSSEDSDDEQKPRQSYNSRETLQECSQEIRLNYNNHSSRKRKAVDEANQEMEFCETPQILCSGYQTNLHGVSQHVYPLEMGSDVDTETEGAVSPDRALRMWMREMKSEHSSCMSSRANSALSLTDTDHERKSDGENDWTRLLDCGTCSPKKIPGSPRNQFTFRPLPPPPPPPHACTCSRQTSQTLDTLQRSSMTSRSQPSPAVSNPPSSTQDSVHLHNSWVLNSNIPLETRSTMRIQGYQLTTLEPGKRHFLFKQGSGSSPIFSAASQNYPLTSNTVYSPPPRPLPRSTFSRPAFTFNKSYRCCNWKCTALSATAITVTLALLLAYVIAVHLFGLTWQLQPVESQLYENGVSKGSRGEESADTTYSPLGGKISEKGEKKVYQRGRAIDSGEIDIGKQIMQTIPPGLFWRFQITIHHPMYLKFNVSLAKDSLLGIYGRRNIPPTHTQFDFVKLMDGKHLMKQEPKNSENPQHAPRSLILASLQETGFIEYMDQGTWHLAFYNDGKKVEQVFVLTTAIEMMDDCSTNCNGNGECISGHCHCFPGFLGPDCSRDSCPVLCSGNGEYEKGHCVCRNGWKGAECDVPEEQCIDPTCSGHGTCIMGICICSPGYKGEICEEENCHDPTCSDHGVCVQGECHCTAGWGGMNCETALALCQEQCSGHGTFLLDSGVCSCEPLWTGADCSTELCSVDCGSHGTCTGGVCQCEDGWAGASCDERTCHPICTEHGQCKDGKCECSPGWEGEHCTVAHYLDAVRDGCPGLCYGNGRCTLDQNGWHCVCQIGWSGTGCNIIMEMACSDNMDNDEDGLTDCVDPDCCQQANCFSSPLCQGSPDPLDLIQQSQPPFSQHPPRLFYDRIRFLIGKDSTHVIPGEIILDSSRACVVRGQVVAVDGTPLVGVNVSFAHHIDYGYTISRQDGSFDLVTIGGISVTLLFERSPFFPVKRTLWLPWNKFIVVDKVVMQREHTETLLCDTSSFMSPNPIVLPSPLTSFAGSCSERGSVIPELQVVQEEIPIPTSFVKLSYLSSRTFGYKSLVHIILTHATIPIGLSKVHLVVTVEGRLTQKWFPAATNIFYIFAWNKTDIYGQKVLGLTDALVSVGYEYESCTDLVLWERRTVTLQGFEMDASNLGGWSFNKHHILNPQNGILHKGDGENIFISQQPPVISTLMGNGQQRSLSCSSCNGPIYNNKLFAPVAMATGPDGSIYVGDFNFVRRLQPSGNIISILELRNRDTRHSTSPAHKYYLAVDPASEALYLSDTNSRKVYRVKSLTDVKELAKNFEVVAGTGDQCLPFDQSHCGDGGRANEASLNSPRGITVDGHGFIYFVDGTMIRKIDDRGMISTVIGLNGLTSTQPLSCDSGMDISRVRLEWPTDLAVNPMDNSLYVLDNNIVLQISDSNQVRIVAGRPIHCQVPGIDYFLVSKVAIHSTLESARAIAVSHGGVLFIAETDERKINRIQQVTTNGEISTLVGAPTDCDCKIDPNCDCFSGDGGFAKDARLKAPSSLAVSPDGTLYIADLGNIRIRAVSRNKPHLNPMNIYEVASPADQELYQFSTNGTHLHTLNLITRDYVYNFTYNGDGDINSITSSNGNSVHVRRDAGGMPLWLVVPGGQVYWLTISSNGVLKRISAQGYNLALMTYHGNTGLLATKSNENGWTTVYEYDLEGHLTNATFPTGEVSSFHSDMEKSARVILDTSNKENVVTTTNISATSTVYALKQENTLNTYRVNPDGSLRVTFASGMEITLNTEPHILAGVVSPTLGKCNISLPGEHSPNLIEWRQRKEQNKGNISAFERRLRAHNRNLLSIDFDHITRTGKIYDDHRKFTLRILYDKTGHPVQWSPSSKYHDVNITYSPSGLVTFIQRGTWTEKIEYDQNGKVVSRIWANGKIWSYTYLEKTISLLLHSQRRYIFEYDHSDYLASVTMPNMVRHSLQTMLSVGYYRNIYSPPDSAGSFIQDFTGDGRLLQTLYLGTGRRVLYKYTKQTKLSEIIYDTTQVTFTYEESSGVIKTIHLMHEGFVCTIRYRQTGPLIGRQIFRFSEEGLVNARFDYSYNNFRVTSMQAMINEIPLPIDLYRYVDVSGRTEQFGKFSVINYDLNQVITTTMMKHTKIFSSSGQVIEVQYEILKAIAYWMTIQYDIMGRMVICDIRVGVDANITRYFYEYDPDGQLQTVSVNEKVQWRYSYDLNGNINLLSHGNSARLTPLRYDIGDRITRLGEIQYKMDEDGFLRQRGNDIFEYNSNGLLSKAYNKVAGWNVQYRYDGLGRRVASKSNTGSHLQFFYADLANPIRVTHLYNHSSSAITSLYYDLQGHLIAMELSSGEEYYVACDNTGTPLAVFSSRGQVIKELLYTPYGDIYQDTNPDFDLIIGFYGGLYDSSTKLVHLGQRDYDVVAGRWATPNQHIWNKLNTRPKPFNLYSFENNYPVGKTQNVAQYTRDIGSWLELFGFQLHNVLPGFPKPETKGFEPTYELLQLQTKTQEWDPGKTILGIQCELKKQLRNFISLDQLPMAPKQNEGRCHRNSKYPRFAAIPSVFGKGIKFAVKDGIVTADIIGVANEDSRRIAAILNNAHYLENLHFTIEGRDTHYFIKPGSLEEDLAVIGNTGGGRILENGVNVTVSQMTSVVNGRTRRFADIQLQHGTLCFNVRYGSTFEEEKNHVLELARQRAVAQAWTKEQKRLQEGEEGIRMWTEAEKQQLLSTGKVQGYDGYFVLSVESYLELSDNANNIHFMRQSEIGKR</sequence>
<keyword evidence="6" id="KW-0963">Cytoplasm</keyword>
<dbReference type="Pfam" id="PF23093">
    <property type="entry name" value="GBD_Tenm3"/>
    <property type="match status" value="1"/>
</dbReference>
<evidence type="ECO:0000256" key="13">
    <source>
        <dbReference type="ARBA" id="ARBA00023180"/>
    </source>
</evidence>
<keyword evidence="7 15" id="KW-0245">EGF-like domain</keyword>
<dbReference type="InterPro" id="IPR057629">
    <property type="entry name" value="Teneurin1-4_GBD"/>
</dbReference>
<dbReference type="FunFam" id="2.180.10.10:FF:000019">
    <property type="entry name" value="Teneurin transmembrane protein 1"/>
    <property type="match status" value="1"/>
</dbReference>
<keyword evidence="10 17" id="KW-1133">Transmembrane helix</keyword>
<dbReference type="Gene3D" id="2.60.120.260">
    <property type="entry name" value="Galactose-binding domain-like"/>
    <property type="match status" value="1"/>
</dbReference>
<evidence type="ECO:0000256" key="8">
    <source>
        <dbReference type="ARBA" id="ARBA00022692"/>
    </source>
</evidence>
<keyword evidence="14" id="KW-0539">Nucleus</keyword>
<dbReference type="GO" id="GO:0005886">
    <property type="term" value="C:plasma membrane"/>
    <property type="evidence" value="ECO:0007669"/>
    <property type="project" value="UniProtKB-SubCell"/>
</dbReference>
<dbReference type="PROSITE" id="PS51361">
    <property type="entry name" value="TENEURIN_N"/>
    <property type="match status" value="1"/>
</dbReference>
<evidence type="ECO:0000259" key="18">
    <source>
        <dbReference type="PROSITE" id="PS50026"/>
    </source>
</evidence>
<feature type="domain" description="EGF-like" evidence="18">
    <location>
        <begin position="542"/>
        <end position="573"/>
    </location>
</feature>
<keyword evidence="13" id="KW-0325">Glycoprotein</keyword>
<dbReference type="InterPro" id="IPR056820">
    <property type="entry name" value="TEN_TTR-like"/>
</dbReference>
<dbReference type="InterPro" id="IPR056823">
    <property type="entry name" value="TEN-like_YD-shell"/>
</dbReference>
<dbReference type="InterPro" id="IPR051216">
    <property type="entry name" value="Teneurin"/>
</dbReference>
<feature type="disulfide bond" evidence="15">
    <location>
        <begin position="546"/>
        <end position="556"/>
    </location>
</feature>
<dbReference type="Gene3D" id="2.120.10.30">
    <property type="entry name" value="TolB, C-terminal domain"/>
    <property type="match status" value="2"/>
</dbReference>
<evidence type="ECO:0000256" key="17">
    <source>
        <dbReference type="SAM" id="Phobius"/>
    </source>
</evidence>
<dbReference type="SUPFAM" id="SSF82171">
    <property type="entry name" value="DPP6 N-terminal domain-like"/>
    <property type="match status" value="1"/>
</dbReference>
<accession>A0A8C5QE15</accession>
<dbReference type="SUPFAM" id="SSF101898">
    <property type="entry name" value="NHL repeat"/>
    <property type="match status" value="1"/>
</dbReference>
<evidence type="ECO:0000256" key="2">
    <source>
        <dbReference type="ARBA" id="ARBA00004162"/>
    </source>
</evidence>
<organism evidence="20 21">
    <name type="scientific">Leptobrachium leishanense</name>
    <name type="common">Leishan spiny toad</name>
    <dbReference type="NCBI Taxonomy" id="445787"/>
    <lineage>
        <taxon>Eukaryota</taxon>
        <taxon>Metazoa</taxon>
        <taxon>Chordata</taxon>
        <taxon>Craniata</taxon>
        <taxon>Vertebrata</taxon>
        <taxon>Euteleostomi</taxon>
        <taxon>Amphibia</taxon>
        <taxon>Batrachia</taxon>
        <taxon>Anura</taxon>
        <taxon>Pelobatoidea</taxon>
        <taxon>Megophryidae</taxon>
        <taxon>Leptobrachium</taxon>
    </lineage>
</organism>
<dbReference type="GO" id="GO:0007157">
    <property type="term" value="P:heterophilic cell-cell adhesion via plasma membrane cell adhesion molecules"/>
    <property type="evidence" value="ECO:0007669"/>
    <property type="project" value="TreeGrafter"/>
</dbReference>
<protein>
    <submittedName>
        <fullName evidence="20">Teneurin transmembrane protein 1</fullName>
    </submittedName>
</protein>
<evidence type="ECO:0000313" key="20">
    <source>
        <dbReference type="Ensembl" id="ENSLLEP00000035865.1"/>
    </source>
</evidence>
<feature type="transmembrane region" description="Helical" evidence="17">
    <location>
        <begin position="333"/>
        <end position="361"/>
    </location>
</feature>
<dbReference type="Pfam" id="PF25023">
    <property type="entry name" value="TEN_YD-shell"/>
    <property type="match status" value="1"/>
</dbReference>
<dbReference type="InterPro" id="IPR009471">
    <property type="entry name" value="Ten_N"/>
</dbReference>
<dbReference type="InterPro" id="IPR056822">
    <property type="entry name" value="TEN_NHL"/>
</dbReference>
<dbReference type="GO" id="GO:0043005">
    <property type="term" value="C:neuron projection"/>
    <property type="evidence" value="ECO:0007669"/>
    <property type="project" value="TreeGrafter"/>
</dbReference>
<dbReference type="PROSITE" id="PS01186">
    <property type="entry name" value="EGF_2"/>
    <property type="match status" value="4"/>
</dbReference>
<keyword evidence="12 15" id="KW-1015">Disulfide bond</keyword>
<name>A0A8C5QE15_9ANUR</name>
<dbReference type="GO" id="GO:0050839">
    <property type="term" value="F:cell adhesion molecule binding"/>
    <property type="evidence" value="ECO:0007669"/>
    <property type="project" value="TreeGrafter"/>
</dbReference>
<dbReference type="GO" id="GO:0007165">
    <property type="term" value="P:signal transduction"/>
    <property type="evidence" value="ECO:0007669"/>
    <property type="project" value="InterPro"/>
</dbReference>
<keyword evidence="5" id="KW-1003">Cell membrane</keyword>
<dbReference type="Pfam" id="PF25020">
    <property type="entry name" value="TTR_TEN1-4"/>
    <property type="match status" value="1"/>
</dbReference>
<feature type="compositionally biased region" description="Polar residues" evidence="16">
    <location>
        <begin position="37"/>
        <end position="47"/>
    </location>
</feature>
<feature type="region of interest" description="Disordered" evidence="16">
    <location>
        <begin position="177"/>
        <end position="238"/>
    </location>
</feature>
<dbReference type="FunFam" id="2.120.10.30:FF:000006">
    <property type="entry name" value="Teneurin transmembrane protein 4"/>
    <property type="match status" value="1"/>
</dbReference>
<dbReference type="GO" id="GO:0048666">
    <property type="term" value="P:neuron development"/>
    <property type="evidence" value="ECO:0007669"/>
    <property type="project" value="TreeGrafter"/>
</dbReference>
<dbReference type="Pfam" id="PF24329">
    <property type="entry name" value="FN-plug_TEN1-4"/>
    <property type="match status" value="1"/>
</dbReference>
<evidence type="ECO:0000256" key="3">
    <source>
        <dbReference type="ARBA" id="ARBA00004496"/>
    </source>
</evidence>
<dbReference type="FunFam" id="2.10.25.10:FF:000016">
    <property type="entry name" value="Teneurin transmembrane protein 2"/>
    <property type="match status" value="1"/>
</dbReference>
<dbReference type="InterPro" id="IPR028916">
    <property type="entry name" value="Tox-GHH_dom"/>
</dbReference>
<dbReference type="PROSITE" id="PS00022">
    <property type="entry name" value="EGF_1"/>
    <property type="match status" value="5"/>
</dbReference>
<evidence type="ECO:0000256" key="6">
    <source>
        <dbReference type="ARBA" id="ARBA00022490"/>
    </source>
</evidence>
<evidence type="ECO:0000256" key="10">
    <source>
        <dbReference type="ARBA" id="ARBA00022989"/>
    </source>
</evidence>
<dbReference type="Pfam" id="PF15636">
    <property type="entry name" value="Tox-GHH"/>
    <property type="match status" value="1"/>
</dbReference>
<dbReference type="SMART" id="SM00181">
    <property type="entry name" value="EGF"/>
    <property type="match status" value="8"/>
</dbReference>
<dbReference type="GO" id="GO:0042803">
    <property type="term" value="F:protein homodimerization activity"/>
    <property type="evidence" value="ECO:0007669"/>
    <property type="project" value="TreeGrafter"/>
</dbReference>
<evidence type="ECO:0000313" key="21">
    <source>
        <dbReference type="Proteomes" id="UP000694569"/>
    </source>
</evidence>
<dbReference type="GO" id="GO:0046982">
    <property type="term" value="F:protein heterodimerization activity"/>
    <property type="evidence" value="ECO:0007669"/>
    <property type="project" value="TreeGrafter"/>
</dbReference>
<feature type="domain" description="EGF-like" evidence="18">
    <location>
        <begin position="775"/>
        <end position="810"/>
    </location>
</feature>
<reference evidence="20" key="1">
    <citation type="submission" date="2025-08" db="UniProtKB">
        <authorList>
            <consortium name="Ensembl"/>
        </authorList>
    </citation>
    <scope>IDENTIFICATION</scope>
</reference>
<dbReference type="InterPro" id="IPR057627">
    <property type="entry name" value="FN-plug_TEN1-4"/>
</dbReference>
<evidence type="ECO:0000256" key="12">
    <source>
        <dbReference type="ARBA" id="ARBA00023157"/>
    </source>
</evidence>
<feature type="compositionally biased region" description="Pro residues" evidence="16">
    <location>
        <begin position="188"/>
        <end position="197"/>
    </location>
</feature>
<dbReference type="CDD" id="cd00054">
    <property type="entry name" value="EGF_CA"/>
    <property type="match status" value="2"/>
</dbReference>
<evidence type="ECO:0000256" key="9">
    <source>
        <dbReference type="ARBA" id="ARBA00022737"/>
    </source>
</evidence>
<comment type="subcellular location">
    <subcellularLocation>
        <location evidence="2">Cell membrane</location>
        <topology evidence="2">Single-pass membrane protein</topology>
    </subcellularLocation>
    <subcellularLocation>
        <location evidence="3">Cytoplasm</location>
    </subcellularLocation>
    <subcellularLocation>
        <location evidence="1">Nucleus</location>
    </subcellularLocation>
</comment>
<feature type="disulfide bond" evidence="15">
    <location>
        <begin position="628"/>
        <end position="637"/>
    </location>
</feature>
<feature type="disulfide bond" evidence="15">
    <location>
        <begin position="563"/>
        <end position="572"/>
    </location>
</feature>
<proteinExistence type="inferred from homology"/>
<dbReference type="GeneTree" id="ENSGT01030000234566"/>
<dbReference type="Gene3D" id="2.10.25.10">
    <property type="entry name" value="Laminin"/>
    <property type="match status" value="6"/>
</dbReference>
<feature type="domain" description="Teneurin N-terminal" evidence="19">
    <location>
        <begin position="1"/>
        <end position="332"/>
    </location>
</feature>
<dbReference type="FunFam" id="2.10.25.10:FF:000013">
    <property type="entry name" value="Teneurin transmembrane protein 4"/>
    <property type="match status" value="1"/>
</dbReference>
<evidence type="ECO:0000256" key="14">
    <source>
        <dbReference type="ARBA" id="ARBA00023242"/>
    </source>
</evidence>
<keyword evidence="8 17" id="KW-0812">Transmembrane</keyword>
<dbReference type="GO" id="GO:0005737">
    <property type="term" value="C:cytoplasm"/>
    <property type="evidence" value="ECO:0007669"/>
    <property type="project" value="UniProtKB-SubCell"/>
</dbReference>
<dbReference type="GO" id="GO:0005634">
    <property type="term" value="C:nucleus"/>
    <property type="evidence" value="ECO:0007669"/>
    <property type="project" value="UniProtKB-SubCell"/>
</dbReference>
<comment type="caution">
    <text evidence="15">Lacks conserved residue(s) required for the propagation of feature annotation.</text>
</comment>
<evidence type="ECO:0000256" key="16">
    <source>
        <dbReference type="SAM" id="MobiDB-lite"/>
    </source>
</evidence>
<dbReference type="FunFam" id="2.10.25.10:FF:000021">
    <property type="entry name" value="Teneurin transmembrane protein 2"/>
    <property type="match status" value="3"/>
</dbReference>
<dbReference type="Ensembl" id="ENSLLET00000037233.1">
    <property type="protein sequence ID" value="ENSLLEP00000035865.1"/>
    <property type="gene ID" value="ENSLLEG00000022476.1"/>
</dbReference>
<dbReference type="InterPro" id="IPR000742">
    <property type="entry name" value="EGF"/>
</dbReference>
<comment type="similarity">
    <text evidence="4">Belongs to the tenascin family. Teneurin subfamily.</text>
</comment>